<dbReference type="Proteomes" id="UP000029843">
    <property type="component" value="Unassembled WGS sequence"/>
</dbReference>
<evidence type="ECO:0000256" key="1">
    <source>
        <dbReference type="SAM" id="Phobius"/>
    </source>
</evidence>
<dbReference type="AlphaFoldDB" id="A0A099KQB7"/>
<dbReference type="RefSeq" id="WP_033093652.1">
    <property type="nucleotide sequence ID" value="NZ_JQED01000017.1"/>
</dbReference>
<name>A0A099KQB7_COLPS</name>
<keyword evidence="1" id="KW-0472">Membrane</keyword>
<evidence type="ECO:0000313" key="3">
    <source>
        <dbReference type="Proteomes" id="UP000029843"/>
    </source>
</evidence>
<gene>
    <name evidence="2" type="ORF">ND2E_2899</name>
</gene>
<dbReference type="PATRIC" id="fig|28229.4.peg.1941"/>
<sequence length="171" mass="19347">MKLSRTGWNNVIIFSVMIIIILINATNDKLFPNEESSTNGERLILPQHSVILTLSIDLSEKQYVLLERVGRTWQLTTKGITLEKTEQQIEQMMYAWQQSSGLVQAAEIMIDSAQGISVNIALAGESEVRTFILYPLDDQLLVYQQKDKLWLALPATLAQQLLPVNLYGLNE</sequence>
<protein>
    <recommendedName>
        <fullName evidence="4">DUF4340 domain-containing protein</fullName>
    </recommendedName>
</protein>
<accession>A0A099KQB7</accession>
<organism evidence="2 3">
    <name type="scientific">Colwellia psychrerythraea</name>
    <name type="common">Vibrio psychroerythus</name>
    <dbReference type="NCBI Taxonomy" id="28229"/>
    <lineage>
        <taxon>Bacteria</taxon>
        <taxon>Pseudomonadati</taxon>
        <taxon>Pseudomonadota</taxon>
        <taxon>Gammaproteobacteria</taxon>
        <taxon>Alteromonadales</taxon>
        <taxon>Colwelliaceae</taxon>
        <taxon>Colwellia</taxon>
    </lineage>
</organism>
<keyword evidence="1" id="KW-1133">Transmembrane helix</keyword>
<reference evidence="2 3" key="1">
    <citation type="submission" date="2014-08" db="EMBL/GenBank/DDBJ databases">
        <title>Genomic and Phenotypic Diversity of Colwellia psychrerythraea strains from Disparate Marine Basins.</title>
        <authorList>
            <person name="Techtmann S.M."/>
            <person name="Stelling S.C."/>
            <person name="Utturkar S.M."/>
            <person name="Alshibli N."/>
            <person name="Harris A."/>
            <person name="Brown S.D."/>
            <person name="Hazen T.C."/>
        </authorList>
    </citation>
    <scope>NUCLEOTIDE SEQUENCE [LARGE SCALE GENOMIC DNA]</scope>
    <source>
        <strain evidence="2 3">ND2E</strain>
    </source>
</reference>
<evidence type="ECO:0008006" key="4">
    <source>
        <dbReference type="Google" id="ProtNLM"/>
    </source>
</evidence>
<feature type="transmembrane region" description="Helical" evidence="1">
    <location>
        <begin position="7"/>
        <end position="25"/>
    </location>
</feature>
<keyword evidence="1" id="KW-0812">Transmembrane</keyword>
<evidence type="ECO:0000313" key="2">
    <source>
        <dbReference type="EMBL" id="KGJ92651.1"/>
    </source>
</evidence>
<dbReference type="OrthoDB" id="5587008at2"/>
<comment type="caution">
    <text evidence="2">The sequence shown here is derived from an EMBL/GenBank/DDBJ whole genome shotgun (WGS) entry which is preliminary data.</text>
</comment>
<dbReference type="EMBL" id="JQED01000017">
    <property type="protein sequence ID" value="KGJ92651.1"/>
    <property type="molecule type" value="Genomic_DNA"/>
</dbReference>
<proteinExistence type="predicted"/>